<protein>
    <submittedName>
        <fullName evidence="1">Uncharacterized protein</fullName>
    </submittedName>
</protein>
<dbReference type="Gene3D" id="2.130.10.10">
    <property type="entry name" value="YVTN repeat-like/Quinoprotein amine dehydrogenase"/>
    <property type="match status" value="1"/>
</dbReference>
<reference evidence="1" key="2">
    <citation type="journal article" date="2014" name="ISME J.">
        <title>Microbial stratification in low pH oxic and suboxic macroscopic growths along an acid mine drainage.</title>
        <authorList>
            <person name="Mendez-Garcia C."/>
            <person name="Mesa V."/>
            <person name="Sprenger R.R."/>
            <person name="Richter M."/>
            <person name="Diez M.S."/>
            <person name="Solano J."/>
            <person name="Bargiela R."/>
            <person name="Golyshina O.V."/>
            <person name="Manteca A."/>
            <person name="Ramos J.L."/>
            <person name="Gallego J.R."/>
            <person name="Llorente I."/>
            <person name="Martins Dos Santos V.A."/>
            <person name="Jensen O.N."/>
            <person name="Pelaez A.I."/>
            <person name="Sanchez J."/>
            <person name="Ferrer M."/>
        </authorList>
    </citation>
    <scope>NUCLEOTIDE SEQUENCE</scope>
</reference>
<comment type="caution">
    <text evidence="1">The sequence shown here is derived from an EMBL/GenBank/DDBJ whole genome shotgun (WGS) entry which is preliminary data.</text>
</comment>
<organism evidence="1">
    <name type="scientific">mine drainage metagenome</name>
    <dbReference type="NCBI Taxonomy" id="410659"/>
    <lineage>
        <taxon>unclassified sequences</taxon>
        <taxon>metagenomes</taxon>
        <taxon>ecological metagenomes</taxon>
    </lineage>
</organism>
<name>T1BND2_9ZZZZ</name>
<accession>T1BND2</accession>
<feature type="non-terminal residue" evidence="1">
    <location>
        <position position="68"/>
    </location>
</feature>
<evidence type="ECO:0000313" key="1">
    <source>
        <dbReference type="EMBL" id="EQD74351.1"/>
    </source>
</evidence>
<sequence>FVDPQDANVLYTVSTAMYRSTNGGITFHAFKGAPGGEDYHSLWIDPQNGKRMEVASDQGASVTLDGGR</sequence>
<dbReference type="AlphaFoldDB" id="T1BND2"/>
<dbReference type="EMBL" id="AUZY01001634">
    <property type="protein sequence ID" value="EQD74351.1"/>
    <property type="molecule type" value="Genomic_DNA"/>
</dbReference>
<gene>
    <name evidence="1" type="ORF">B1B_02720</name>
</gene>
<dbReference type="InterPro" id="IPR015943">
    <property type="entry name" value="WD40/YVTN_repeat-like_dom_sf"/>
</dbReference>
<dbReference type="SUPFAM" id="SSF110296">
    <property type="entry name" value="Oligoxyloglucan reducing end-specific cellobiohydrolase"/>
    <property type="match status" value="1"/>
</dbReference>
<proteinExistence type="predicted"/>
<reference evidence="1" key="1">
    <citation type="submission" date="2013-08" db="EMBL/GenBank/DDBJ databases">
        <authorList>
            <person name="Mendez C."/>
            <person name="Richter M."/>
            <person name="Ferrer M."/>
            <person name="Sanchez J."/>
        </authorList>
    </citation>
    <scope>NUCLEOTIDE SEQUENCE</scope>
</reference>
<feature type="non-terminal residue" evidence="1">
    <location>
        <position position="1"/>
    </location>
</feature>